<evidence type="ECO:0000259" key="7">
    <source>
        <dbReference type="SMART" id="SM00739"/>
    </source>
</evidence>
<organism evidence="8 9">
    <name type="scientific">Paenibacillus zeirhizosphaerae</name>
    <dbReference type="NCBI Taxonomy" id="2987519"/>
    <lineage>
        <taxon>Bacteria</taxon>
        <taxon>Bacillati</taxon>
        <taxon>Bacillota</taxon>
        <taxon>Bacilli</taxon>
        <taxon>Bacillales</taxon>
        <taxon>Paenibacillaceae</taxon>
        <taxon>Paenibacillus</taxon>
    </lineage>
</organism>
<dbReference type="Pfam" id="PF17136">
    <property type="entry name" value="ribosomal_L24"/>
    <property type="match status" value="1"/>
</dbReference>
<dbReference type="InterPro" id="IPR005825">
    <property type="entry name" value="Ribosomal_uL24_CS"/>
</dbReference>
<feature type="domain" description="KOW" evidence="7">
    <location>
        <begin position="16"/>
        <end position="43"/>
    </location>
</feature>
<evidence type="ECO:0000256" key="3">
    <source>
        <dbReference type="ARBA" id="ARBA00023274"/>
    </source>
</evidence>
<sequence length="118" mass="13310">MPRVKKVLESHNNKLHVKKDDTVMVITGKDKGKKGRVIAAYPRENRVLVEGVNMMKKHQKPNQQNPQGGIIEQEAPIHVSNVMHIDPKSGKVTRIGYKVLENGKKVRVAKRSGEQIDK</sequence>
<dbReference type="InterPro" id="IPR008991">
    <property type="entry name" value="Translation_prot_SH3-like_sf"/>
</dbReference>
<dbReference type="InterPro" id="IPR014722">
    <property type="entry name" value="Rib_uL2_dom2"/>
</dbReference>
<evidence type="ECO:0000256" key="2">
    <source>
        <dbReference type="ARBA" id="ARBA00022980"/>
    </source>
</evidence>
<comment type="similarity">
    <text evidence="1 5 6">Belongs to the universal ribosomal protein uL24 family.</text>
</comment>
<dbReference type="InterPro" id="IPR041988">
    <property type="entry name" value="Ribosomal_uL24_KOW"/>
</dbReference>
<comment type="function">
    <text evidence="5">One of the proteins that surrounds the polypeptide exit tunnel on the outside of the subunit.</text>
</comment>
<dbReference type="CDD" id="cd06089">
    <property type="entry name" value="KOW_RPL26"/>
    <property type="match status" value="1"/>
</dbReference>
<gene>
    <name evidence="5 8" type="primary">rplX</name>
    <name evidence="8" type="ORF">OIN60_03925</name>
</gene>
<reference evidence="8 9" key="1">
    <citation type="submission" date="2022-10" db="EMBL/GenBank/DDBJ databases">
        <title>Paenibacillus description and whole genome data of maize root bacterial community.</title>
        <authorList>
            <person name="Marton D."/>
            <person name="Farkas M."/>
            <person name="Cserhati M."/>
        </authorList>
    </citation>
    <scope>NUCLEOTIDE SEQUENCE [LARGE SCALE GENOMIC DNA]</scope>
    <source>
        <strain evidence="8 9">P96</strain>
    </source>
</reference>
<dbReference type="Proteomes" id="UP001241848">
    <property type="component" value="Unassembled WGS sequence"/>
</dbReference>
<evidence type="ECO:0000256" key="1">
    <source>
        <dbReference type="ARBA" id="ARBA00010618"/>
    </source>
</evidence>
<comment type="subunit">
    <text evidence="5">Part of the 50S ribosomal subunit.</text>
</comment>
<dbReference type="HAMAP" id="MF_01326_B">
    <property type="entry name" value="Ribosomal_uL24_B"/>
    <property type="match status" value="1"/>
</dbReference>
<evidence type="ECO:0000256" key="4">
    <source>
        <dbReference type="ARBA" id="ARBA00035206"/>
    </source>
</evidence>
<dbReference type="InterPro" id="IPR003256">
    <property type="entry name" value="Ribosomal_uL24"/>
</dbReference>
<proteinExistence type="inferred from homology"/>
<keyword evidence="9" id="KW-1185">Reference proteome</keyword>
<dbReference type="SMART" id="SM00739">
    <property type="entry name" value="KOW"/>
    <property type="match status" value="1"/>
</dbReference>
<keyword evidence="5" id="KW-0699">rRNA-binding</keyword>
<keyword evidence="5" id="KW-0694">RNA-binding</keyword>
<evidence type="ECO:0000313" key="8">
    <source>
        <dbReference type="EMBL" id="MDP4095940.1"/>
    </source>
</evidence>
<dbReference type="InterPro" id="IPR005824">
    <property type="entry name" value="KOW"/>
</dbReference>
<dbReference type="Pfam" id="PF00467">
    <property type="entry name" value="KOW"/>
    <property type="match status" value="1"/>
</dbReference>
<evidence type="ECO:0000256" key="5">
    <source>
        <dbReference type="HAMAP-Rule" id="MF_01326"/>
    </source>
</evidence>
<dbReference type="PROSITE" id="PS01108">
    <property type="entry name" value="RIBOSOMAL_L24"/>
    <property type="match status" value="1"/>
</dbReference>
<dbReference type="NCBIfam" id="TIGR01079">
    <property type="entry name" value="rplX_bact"/>
    <property type="match status" value="1"/>
</dbReference>
<dbReference type="PANTHER" id="PTHR12903">
    <property type="entry name" value="MITOCHONDRIAL RIBOSOMAL PROTEIN L24"/>
    <property type="match status" value="1"/>
</dbReference>
<protein>
    <recommendedName>
        <fullName evidence="4 5">Large ribosomal subunit protein uL24</fullName>
    </recommendedName>
</protein>
<dbReference type="RefSeq" id="WP_305753575.1">
    <property type="nucleotide sequence ID" value="NZ_JAPCKK010000008.1"/>
</dbReference>
<name>A0ABT9FML1_9BACL</name>
<dbReference type="EMBL" id="JAPCKK010000008">
    <property type="protein sequence ID" value="MDP4095940.1"/>
    <property type="molecule type" value="Genomic_DNA"/>
</dbReference>
<dbReference type="GO" id="GO:0005840">
    <property type="term" value="C:ribosome"/>
    <property type="evidence" value="ECO:0007669"/>
    <property type="project" value="UniProtKB-KW"/>
</dbReference>
<accession>A0ABT9FML1</accession>
<dbReference type="InterPro" id="IPR057264">
    <property type="entry name" value="Ribosomal_uL24_C"/>
</dbReference>
<keyword evidence="3 5" id="KW-0687">Ribonucleoprotein</keyword>
<comment type="function">
    <text evidence="5">One of two assembly initiator proteins, it binds directly to the 5'-end of the 23S rRNA, where it nucleates assembly of the 50S subunit.</text>
</comment>
<dbReference type="SUPFAM" id="SSF50104">
    <property type="entry name" value="Translation proteins SH3-like domain"/>
    <property type="match status" value="1"/>
</dbReference>
<comment type="caution">
    <text evidence="8">The sequence shown here is derived from an EMBL/GenBank/DDBJ whole genome shotgun (WGS) entry which is preliminary data.</text>
</comment>
<evidence type="ECO:0000313" key="9">
    <source>
        <dbReference type="Proteomes" id="UP001241848"/>
    </source>
</evidence>
<evidence type="ECO:0000256" key="6">
    <source>
        <dbReference type="RuleBase" id="RU003477"/>
    </source>
</evidence>
<dbReference type="Gene3D" id="2.30.30.30">
    <property type="match status" value="1"/>
</dbReference>
<keyword evidence="2 5" id="KW-0689">Ribosomal protein</keyword>